<dbReference type="EMBL" id="CGCX01001900">
    <property type="protein sequence ID" value="CFS03180.1"/>
    <property type="molecule type" value="Genomic_DNA"/>
</dbReference>
<dbReference type="AlphaFoldDB" id="A0A654U5P7"/>
<evidence type="ECO:0000313" key="2">
    <source>
        <dbReference type="Proteomes" id="UP000046680"/>
    </source>
</evidence>
<evidence type="ECO:0000313" key="1">
    <source>
        <dbReference type="EMBL" id="CFS03180.1"/>
    </source>
</evidence>
<accession>A0A654U5P7</accession>
<gene>
    <name evidence="1" type="ORF">ERS007657_03669</name>
</gene>
<proteinExistence type="predicted"/>
<dbReference type="Proteomes" id="UP000046680">
    <property type="component" value="Unassembled WGS sequence"/>
</dbReference>
<sequence>MGELEPGDTGHRAVATRAQRRILRFRGRRISENLCQRGEIEEVAVRQGVQFVQGGIDLPRGRWFRVGVVIAHDQFPGGVVAAEQLVELQPQLTTISAEFDHVVVDHQPDSPDQLEALHHRHHIAQRDEVLDFCPGQLPADLVEPGFVPLQGCDGLVGPRQDGCRVGQYVTFPADVDGHDVHRVAH</sequence>
<name>A0A654U5P7_MYCTX</name>
<organism evidence="1 2">
    <name type="scientific">Mycobacterium tuberculosis</name>
    <dbReference type="NCBI Taxonomy" id="1773"/>
    <lineage>
        <taxon>Bacteria</taxon>
        <taxon>Bacillati</taxon>
        <taxon>Actinomycetota</taxon>
        <taxon>Actinomycetes</taxon>
        <taxon>Mycobacteriales</taxon>
        <taxon>Mycobacteriaceae</taxon>
        <taxon>Mycobacterium</taxon>
        <taxon>Mycobacterium tuberculosis complex</taxon>
    </lineage>
</organism>
<protein>
    <submittedName>
        <fullName evidence="1">Uncharacterized protein</fullName>
    </submittedName>
</protein>
<reference evidence="1 2" key="1">
    <citation type="submission" date="2015-03" db="EMBL/GenBank/DDBJ databases">
        <authorList>
            <consortium name="Pathogen Informatics"/>
        </authorList>
    </citation>
    <scope>NUCLEOTIDE SEQUENCE [LARGE SCALE GENOMIC DNA]</scope>
    <source>
        <strain evidence="1 2">C09601061</strain>
    </source>
</reference>